<feature type="domain" description="R3H" evidence="11">
    <location>
        <begin position="546"/>
        <end position="610"/>
    </location>
</feature>
<feature type="region of interest" description="Disordered" evidence="7">
    <location>
        <begin position="192"/>
        <end position="236"/>
    </location>
</feature>
<dbReference type="Pfam" id="PF01424">
    <property type="entry name" value="R3H"/>
    <property type="match status" value="1"/>
</dbReference>
<feature type="compositionally biased region" description="Low complexity" evidence="7">
    <location>
        <begin position="431"/>
        <end position="440"/>
    </location>
</feature>
<dbReference type="GeneID" id="19951022"/>
<feature type="domain" description="B box-type" evidence="10">
    <location>
        <begin position="237"/>
        <end position="283"/>
    </location>
</feature>
<dbReference type="InterPro" id="IPR035979">
    <property type="entry name" value="RBD_domain_sf"/>
</dbReference>
<dbReference type="PROSITE" id="PS50102">
    <property type="entry name" value="RRM"/>
    <property type="match status" value="1"/>
</dbReference>
<name>T0Q2N7_SAPDV</name>
<protein>
    <submittedName>
        <fullName evidence="12">Uncharacterized protein</fullName>
    </submittedName>
</protein>
<evidence type="ECO:0000256" key="3">
    <source>
        <dbReference type="ARBA" id="ARBA00022833"/>
    </source>
</evidence>
<dbReference type="SUPFAM" id="SSF54928">
    <property type="entry name" value="RNA-binding domain, RBD"/>
    <property type="match status" value="1"/>
</dbReference>
<dbReference type="Gene3D" id="4.10.1000.10">
    <property type="entry name" value="Zinc finger, CCCH-type"/>
    <property type="match status" value="1"/>
</dbReference>
<dbReference type="VEuPathDB" id="FungiDB:SDRG_10295"/>
<dbReference type="Pfam" id="PF14608">
    <property type="entry name" value="zf-CCCH_2"/>
    <property type="match status" value="2"/>
</dbReference>
<dbReference type="InterPro" id="IPR000571">
    <property type="entry name" value="Znf_CCCH"/>
</dbReference>
<dbReference type="OrthoDB" id="411372at2759"/>
<gene>
    <name evidence="12" type="ORF">SDRG_10295</name>
</gene>
<dbReference type="OMA" id="GLERHII"/>
<feature type="domain" description="C3H1-type" evidence="9">
    <location>
        <begin position="103"/>
        <end position="131"/>
    </location>
</feature>
<dbReference type="GO" id="GO:0008270">
    <property type="term" value="F:zinc ion binding"/>
    <property type="evidence" value="ECO:0007669"/>
    <property type="project" value="UniProtKB-KW"/>
</dbReference>
<feature type="domain" description="RRM" evidence="8">
    <location>
        <begin position="3"/>
        <end position="74"/>
    </location>
</feature>
<feature type="zinc finger region" description="C3H1-type" evidence="6">
    <location>
        <begin position="135"/>
        <end position="163"/>
    </location>
</feature>
<organism evidence="12 13">
    <name type="scientific">Saprolegnia diclina (strain VS20)</name>
    <dbReference type="NCBI Taxonomy" id="1156394"/>
    <lineage>
        <taxon>Eukaryota</taxon>
        <taxon>Sar</taxon>
        <taxon>Stramenopiles</taxon>
        <taxon>Oomycota</taxon>
        <taxon>Saprolegniomycetes</taxon>
        <taxon>Saprolegniales</taxon>
        <taxon>Saprolegniaceae</taxon>
        <taxon>Saprolegnia</taxon>
    </lineage>
</organism>
<dbReference type="Pfam" id="PF00076">
    <property type="entry name" value="RRM_1"/>
    <property type="match status" value="1"/>
</dbReference>
<dbReference type="Pfam" id="PF00642">
    <property type="entry name" value="zf-CCCH"/>
    <property type="match status" value="1"/>
</dbReference>
<keyword evidence="5" id="KW-0694">RNA-binding</keyword>
<evidence type="ECO:0000256" key="1">
    <source>
        <dbReference type="ARBA" id="ARBA00022723"/>
    </source>
</evidence>
<proteinExistence type="predicted"/>
<dbReference type="InterPro" id="IPR000315">
    <property type="entry name" value="Znf_B-box"/>
</dbReference>
<feature type="compositionally biased region" description="Low complexity" evidence="7">
    <location>
        <begin position="506"/>
        <end position="526"/>
    </location>
</feature>
<dbReference type="PROSITE" id="PS50103">
    <property type="entry name" value="ZF_C3H1"/>
    <property type="match status" value="2"/>
</dbReference>
<dbReference type="InterPro" id="IPR036867">
    <property type="entry name" value="R3H_dom_sf"/>
</dbReference>
<evidence type="ECO:0000259" key="10">
    <source>
        <dbReference type="PROSITE" id="PS50119"/>
    </source>
</evidence>
<dbReference type="RefSeq" id="XP_008614501.1">
    <property type="nucleotide sequence ID" value="XM_008616279.1"/>
</dbReference>
<dbReference type="SMART" id="SM00356">
    <property type="entry name" value="ZnF_C3H1"/>
    <property type="match status" value="3"/>
</dbReference>
<feature type="domain" description="B box-type" evidence="10">
    <location>
        <begin position="284"/>
        <end position="330"/>
    </location>
</feature>
<feature type="zinc finger region" description="C3H1-type" evidence="6">
    <location>
        <begin position="103"/>
        <end position="131"/>
    </location>
</feature>
<keyword evidence="13" id="KW-1185">Reference proteome</keyword>
<feature type="compositionally biased region" description="Low complexity" evidence="7">
    <location>
        <begin position="221"/>
        <end position="236"/>
    </location>
</feature>
<dbReference type="EMBL" id="JH767165">
    <property type="protein sequence ID" value="EQC32099.1"/>
    <property type="molecule type" value="Genomic_DNA"/>
</dbReference>
<dbReference type="STRING" id="1156394.T0Q2N7"/>
<evidence type="ECO:0000256" key="2">
    <source>
        <dbReference type="ARBA" id="ARBA00022771"/>
    </source>
</evidence>
<feature type="compositionally biased region" description="Acidic residues" evidence="7">
    <location>
        <begin position="358"/>
        <end position="367"/>
    </location>
</feature>
<dbReference type="CDD" id="cd19757">
    <property type="entry name" value="Bbox1"/>
    <property type="match status" value="2"/>
</dbReference>
<dbReference type="InterPro" id="IPR039191">
    <property type="entry name" value="Nopp140-like"/>
</dbReference>
<dbReference type="AlphaFoldDB" id="T0Q2N7"/>
<evidence type="ECO:0000259" key="11">
    <source>
        <dbReference type="PROSITE" id="PS51061"/>
    </source>
</evidence>
<accession>T0Q2N7</accession>
<dbReference type="Gene3D" id="3.30.1370.50">
    <property type="entry name" value="R3H-like domain"/>
    <property type="match status" value="1"/>
</dbReference>
<feature type="region of interest" description="Disordered" evidence="7">
    <location>
        <begin position="492"/>
        <end position="535"/>
    </location>
</feature>
<dbReference type="Pfam" id="PF00643">
    <property type="entry name" value="zf-B_box"/>
    <property type="match status" value="1"/>
</dbReference>
<dbReference type="PANTHER" id="PTHR23216">
    <property type="entry name" value="NUCLEOLAR AND COILED-BODY PHOSPHOPROTEIN 1"/>
    <property type="match status" value="1"/>
</dbReference>
<evidence type="ECO:0000313" key="13">
    <source>
        <dbReference type="Proteomes" id="UP000030762"/>
    </source>
</evidence>
<evidence type="ECO:0000259" key="9">
    <source>
        <dbReference type="PROSITE" id="PS50103"/>
    </source>
</evidence>
<feature type="domain" description="C3H1-type" evidence="9">
    <location>
        <begin position="135"/>
        <end position="163"/>
    </location>
</feature>
<dbReference type="PANTHER" id="PTHR23216:SF1">
    <property type="entry name" value="NUCLEOLAR AND COILED-BODY PHOSPHOPROTEIN 1"/>
    <property type="match status" value="1"/>
</dbReference>
<dbReference type="GO" id="GO:0005730">
    <property type="term" value="C:nucleolus"/>
    <property type="evidence" value="ECO:0007669"/>
    <property type="project" value="InterPro"/>
</dbReference>
<evidence type="ECO:0000259" key="8">
    <source>
        <dbReference type="PROSITE" id="PS50102"/>
    </source>
</evidence>
<evidence type="ECO:0000256" key="7">
    <source>
        <dbReference type="SAM" id="MobiDB-lite"/>
    </source>
</evidence>
<dbReference type="CDD" id="cd02325">
    <property type="entry name" value="R3H"/>
    <property type="match status" value="1"/>
</dbReference>
<feature type="region of interest" description="Disordered" evidence="7">
    <location>
        <begin position="330"/>
        <end position="376"/>
    </location>
</feature>
<reference evidence="12 13" key="1">
    <citation type="submission" date="2012-04" db="EMBL/GenBank/DDBJ databases">
        <title>The Genome Sequence of Saprolegnia declina VS20.</title>
        <authorList>
            <consortium name="The Broad Institute Genome Sequencing Platform"/>
            <person name="Russ C."/>
            <person name="Nusbaum C."/>
            <person name="Tyler B."/>
            <person name="van West P."/>
            <person name="Dieguez-Uribeondo J."/>
            <person name="de Bruijn I."/>
            <person name="Tripathy S."/>
            <person name="Jiang R."/>
            <person name="Young S.K."/>
            <person name="Zeng Q."/>
            <person name="Gargeya S."/>
            <person name="Fitzgerald M."/>
            <person name="Haas B."/>
            <person name="Abouelleil A."/>
            <person name="Alvarado L."/>
            <person name="Arachchi H.M."/>
            <person name="Berlin A."/>
            <person name="Chapman S.B."/>
            <person name="Goldberg J."/>
            <person name="Griggs A."/>
            <person name="Gujja S."/>
            <person name="Hansen M."/>
            <person name="Howarth C."/>
            <person name="Imamovic A."/>
            <person name="Larimer J."/>
            <person name="McCowen C."/>
            <person name="Montmayeur A."/>
            <person name="Murphy C."/>
            <person name="Neiman D."/>
            <person name="Pearson M."/>
            <person name="Priest M."/>
            <person name="Roberts A."/>
            <person name="Saif S."/>
            <person name="Shea T."/>
            <person name="Sisk P."/>
            <person name="Sykes S."/>
            <person name="Wortman J."/>
            <person name="Nusbaum C."/>
            <person name="Birren B."/>
        </authorList>
    </citation>
    <scope>NUCLEOTIDE SEQUENCE [LARGE SCALE GENOMIC DNA]</scope>
    <source>
        <strain evidence="12 13">VS20</strain>
    </source>
</reference>
<dbReference type="Gene3D" id="3.30.70.330">
    <property type="match status" value="1"/>
</dbReference>
<feature type="compositionally biased region" description="Basic and acidic residues" evidence="7">
    <location>
        <begin position="342"/>
        <end position="357"/>
    </location>
</feature>
<keyword evidence="2 4" id="KW-0863">Zinc-finger</keyword>
<keyword evidence="1 6" id="KW-0479">Metal-binding</keyword>
<feature type="region of interest" description="Disordered" evidence="7">
    <location>
        <begin position="431"/>
        <end position="477"/>
    </location>
</feature>
<dbReference type="PROSITE" id="PS51061">
    <property type="entry name" value="R3H"/>
    <property type="match status" value="1"/>
</dbReference>
<evidence type="ECO:0000313" key="12">
    <source>
        <dbReference type="EMBL" id="EQC32099.1"/>
    </source>
</evidence>
<dbReference type="InterPro" id="IPR036855">
    <property type="entry name" value="Znf_CCCH_sf"/>
</dbReference>
<sequence length="624" mass="66505">MAHLVSVRNLAPGISAEKLRSAFKKFGKVASVNVNDDGTGSIMYEKANSASSATQSMNRSVVFGKRLQVTTGEFKEAAAPAGAAPVAERRAFLGRGDKLIAYKKSRTLCATVSLGGVCTHGDDCLFSHDPENALTKSDNLCRNFAKTGKCPHGDRCLFSHDPTIDKRSIYKCRNVEKYGECTRPDCAYKHPHKRTTDAPEPPAAKKLKIASVPKSQRAPMPTTTTTTTPAPTSAASSKAPMCAECITAPATLLCAQCEEHYCTTCDATAHASRVMSKHTRTALAVPVVCAECRTSAASVRCTKCELDFCSGCSWKIHEFRVFRSHRREAIGTTSSSDESDQEEKQDVEKVEEAKDVAMEDESEEEEAAPVQATLVPKKPIIRPMPKMVLSDESSSEEEDDVAAVKTPVAAVKTPVAAVKTPVAAVKTPVAAVKKPVVTELSSEDESEDEVAPAQAAPATTLNSESSDDEEEEVVAPKKAFVPATFAAVAAATELSTESDSSDDEVTAAPKQALQKAVAAPAASLSSSDDESDDDDIKVVKKAPLASTTTHSVVKKIQNYAESDATDVLHLSPDLNSYERLLAHDTAEKLGLAHVSVGDGLDRHITVSKSAQVPKAKKAWSKSRA</sequence>
<evidence type="ECO:0000256" key="5">
    <source>
        <dbReference type="PROSITE-ProRule" id="PRU00176"/>
    </source>
</evidence>
<dbReference type="InterPro" id="IPR012677">
    <property type="entry name" value="Nucleotide-bd_a/b_plait_sf"/>
</dbReference>
<dbReference type="SUPFAM" id="SSF90229">
    <property type="entry name" value="CCCH zinc finger"/>
    <property type="match status" value="1"/>
</dbReference>
<evidence type="ECO:0000256" key="4">
    <source>
        <dbReference type="PROSITE-ProRule" id="PRU00024"/>
    </source>
</evidence>
<dbReference type="eggNOG" id="ENOG502RYYA">
    <property type="taxonomic scope" value="Eukaryota"/>
</dbReference>
<dbReference type="InParanoid" id="T0Q2N7"/>
<dbReference type="GO" id="GO:0003723">
    <property type="term" value="F:RNA binding"/>
    <property type="evidence" value="ECO:0007669"/>
    <property type="project" value="UniProtKB-UniRule"/>
</dbReference>
<evidence type="ECO:0000256" key="6">
    <source>
        <dbReference type="PROSITE-ProRule" id="PRU00723"/>
    </source>
</evidence>
<dbReference type="SMART" id="SM00336">
    <property type="entry name" value="BBOX"/>
    <property type="match status" value="2"/>
</dbReference>
<dbReference type="InterPro" id="IPR000504">
    <property type="entry name" value="RRM_dom"/>
</dbReference>
<dbReference type="InterPro" id="IPR001374">
    <property type="entry name" value="R3H_dom"/>
</dbReference>
<dbReference type="SMART" id="SM00393">
    <property type="entry name" value="R3H"/>
    <property type="match status" value="1"/>
</dbReference>
<dbReference type="PROSITE" id="PS50119">
    <property type="entry name" value="ZF_BBOX"/>
    <property type="match status" value="2"/>
</dbReference>
<dbReference type="SUPFAM" id="SSF82708">
    <property type="entry name" value="R3H domain"/>
    <property type="match status" value="1"/>
</dbReference>
<keyword evidence="3 6" id="KW-0862">Zinc</keyword>
<dbReference type="CDD" id="cd00590">
    <property type="entry name" value="RRM_SF"/>
    <property type="match status" value="1"/>
</dbReference>
<feature type="compositionally biased region" description="Acidic residues" evidence="7">
    <location>
        <begin position="441"/>
        <end position="450"/>
    </location>
</feature>
<dbReference type="Proteomes" id="UP000030762">
    <property type="component" value="Unassembled WGS sequence"/>
</dbReference>
<dbReference type="SMART" id="SM00360">
    <property type="entry name" value="RRM"/>
    <property type="match status" value="1"/>
</dbReference>